<protein>
    <submittedName>
        <fullName evidence="2">Uncharacterized protein</fullName>
    </submittedName>
</protein>
<feature type="region of interest" description="Disordered" evidence="1">
    <location>
        <begin position="25"/>
        <end position="46"/>
    </location>
</feature>
<name>A0AAD5CXX8_AMBAR</name>
<evidence type="ECO:0000313" key="2">
    <source>
        <dbReference type="EMBL" id="KAI7750346.1"/>
    </source>
</evidence>
<accession>A0AAD5CXX8</accession>
<dbReference type="EMBL" id="JAMZMK010006164">
    <property type="protein sequence ID" value="KAI7750346.1"/>
    <property type="molecule type" value="Genomic_DNA"/>
</dbReference>
<keyword evidence="3" id="KW-1185">Reference proteome</keyword>
<dbReference type="AlphaFoldDB" id="A0AAD5CXX8"/>
<reference evidence="2" key="1">
    <citation type="submission" date="2022-06" db="EMBL/GenBank/DDBJ databases">
        <title>Uncovering the hologenomic basis of an extraordinary plant invasion.</title>
        <authorList>
            <person name="Bieker V.C."/>
            <person name="Martin M.D."/>
            <person name="Gilbert T."/>
            <person name="Hodgins K."/>
            <person name="Battlay P."/>
            <person name="Petersen B."/>
            <person name="Wilson J."/>
        </authorList>
    </citation>
    <scope>NUCLEOTIDE SEQUENCE</scope>
    <source>
        <strain evidence="2">AA19_3_7</strain>
        <tissue evidence="2">Leaf</tissue>
    </source>
</reference>
<evidence type="ECO:0000313" key="3">
    <source>
        <dbReference type="Proteomes" id="UP001206925"/>
    </source>
</evidence>
<comment type="caution">
    <text evidence="2">The sequence shown here is derived from an EMBL/GenBank/DDBJ whole genome shotgun (WGS) entry which is preliminary data.</text>
</comment>
<evidence type="ECO:0000256" key="1">
    <source>
        <dbReference type="SAM" id="MobiDB-lite"/>
    </source>
</evidence>
<proteinExistence type="predicted"/>
<sequence>MADSWWDSRTRPCLDSVSVTSMNLFQETTESTTTTSGDGNRGGGGVLCNNPNLQMMELGLSSQPISQPLDWNQAI</sequence>
<dbReference type="Proteomes" id="UP001206925">
    <property type="component" value="Unassembled WGS sequence"/>
</dbReference>
<gene>
    <name evidence="2" type="ORF">M8C21_025675</name>
</gene>
<feature type="compositionally biased region" description="Low complexity" evidence="1">
    <location>
        <begin position="27"/>
        <end position="38"/>
    </location>
</feature>
<organism evidence="2 3">
    <name type="scientific">Ambrosia artemisiifolia</name>
    <name type="common">Common ragweed</name>
    <dbReference type="NCBI Taxonomy" id="4212"/>
    <lineage>
        <taxon>Eukaryota</taxon>
        <taxon>Viridiplantae</taxon>
        <taxon>Streptophyta</taxon>
        <taxon>Embryophyta</taxon>
        <taxon>Tracheophyta</taxon>
        <taxon>Spermatophyta</taxon>
        <taxon>Magnoliopsida</taxon>
        <taxon>eudicotyledons</taxon>
        <taxon>Gunneridae</taxon>
        <taxon>Pentapetalae</taxon>
        <taxon>asterids</taxon>
        <taxon>campanulids</taxon>
        <taxon>Asterales</taxon>
        <taxon>Asteraceae</taxon>
        <taxon>Asteroideae</taxon>
        <taxon>Heliantheae alliance</taxon>
        <taxon>Heliantheae</taxon>
        <taxon>Ambrosia</taxon>
    </lineage>
</organism>